<dbReference type="EMBL" id="FNJI01000030">
    <property type="protein sequence ID" value="SDP63112.1"/>
    <property type="molecule type" value="Genomic_DNA"/>
</dbReference>
<evidence type="ECO:0000313" key="2">
    <source>
        <dbReference type="Proteomes" id="UP000199073"/>
    </source>
</evidence>
<name>A0A1H0U9Y4_9BACT</name>
<organism evidence="1 2">
    <name type="scientific">Desulforhopalus singaporensis</name>
    <dbReference type="NCBI Taxonomy" id="91360"/>
    <lineage>
        <taxon>Bacteria</taxon>
        <taxon>Pseudomonadati</taxon>
        <taxon>Thermodesulfobacteriota</taxon>
        <taxon>Desulfobulbia</taxon>
        <taxon>Desulfobulbales</taxon>
        <taxon>Desulfocapsaceae</taxon>
        <taxon>Desulforhopalus</taxon>
    </lineage>
</organism>
<dbReference type="OrthoDB" id="7063904at2"/>
<dbReference type="AlphaFoldDB" id="A0A1H0U9Y4"/>
<gene>
    <name evidence="1" type="ORF">SAMN05660330_03458</name>
</gene>
<sequence length="86" mass="9455">MILVGDEIDAKKHVLTGEKVWETVAGAEKIYVASGQKILEFDPADSDKDQLLQKITGRTGNLRAPALRIGNVFYIGFNTAMYENLG</sequence>
<keyword evidence="2" id="KW-1185">Reference proteome</keyword>
<reference evidence="1 2" key="1">
    <citation type="submission" date="2016-10" db="EMBL/GenBank/DDBJ databases">
        <authorList>
            <person name="de Groot N.N."/>
        </authorList>
    </citation>
    <scope>NUCLEOTIDE SEQUENCE [LARGE SCALE GENOMIC DNA]</scope>
    <source>
        <strain evidence="1 2">DSM 12130</strain>
    </source>
</reference>
<dbReference type="STRING" id="91360.SAMN05660330_03458"/>
<accession>A0A1H0U9Y4</accession>
<dbReference type="Proteomes" id="UP000199073">
    <property type="component" value="Unassembled WGS sequence"/>
</dbReference>
<protein>
    <submittedName>
        <fullName evidence="1">Uncharacterized protein</fullName>
    </submittedName>
</protein>
<proteinExistence type="predicted"/>
<evidence type="ECO:0000313" key="1">
    <source>
        <dbReference type="EMBL" id="SDP63112.1"/>
    </source>
</evidence>